<proteinExistence type="predicted"/>
<dbReference type="EMBL" id="FOBF01000004">
    <property type="protein sequence ID" value="SEL14148.1"/>
    <property type="molecule type" value="Genomic_DNA"/>
</dbReference>
<keyword evidence="2" id="KW-1185">Reference proteome</keyword>
<accession>A0A1H7MTL9</accession>
<organism evidence="1 2">
    <name type="scientific">Nonomuraea pusilla</name>
    <dbReference type="NCBI Taxonomy" id="46177"/>
    <lineage>
        <taxon>Bacteria</taxon>
        <taxon>Bacillati</taxon>
        <taxon>Actinomycetota</taxon>
        <taxon>Actinomycetes</taxon>
        <taxon>Streptosporangiales</taxon>
        <taxon>Streptosporangiaceae</taxon>
        <taxon>Nonomuraea</taxon>
    </lineage>
</organism>
<evidence type="ECO:0000313" key="1">
    <source>
        <dbReference type="EMBL" id="SEL14148.1"/>
    </source>
</evidence>
<dbReference type="RefSeq" id="WP_091099605.1">
    <property type="nucleotide sequence ID" value="NZ_FOBF01000004.1"/>
</dbReference>
<evidence type="ECO:0000313" key="2">
    <source>
        <dbReference type="Proteomes" id="UP000198953"/>
    </source>
</evidence>
<protein>
    <submittedName>
        <fullName evidence="1">Uncharacterized protein</fullName>
    </submittedName>
</protein>
<dbReference type="AlphaFoldDB" id="A0A1H7MTL9"/>
<dbReference type="Proteomes" id="UP000198953">
    <property type="component" value="Unassembled WGS sequence"/>
</dbReference>
<sequence length="109" mass="11825">MAETVHISWDAQGVARGIRVTSTLGFSYTYSIQYDQRGAQVHVNGKKLVATAGYVAELECYRFTAVGFRPDRKLSEARWRTLADAAAGAAHAHTKRSNEEAAAVIAAVI</sequence>
<reference evidence="1 2" key="1">
    <citation type="submission" date="2016-10" db="EMBL/GenBank/DDBJ databases">
        <authorList>
            <person name="de Groot N.N."/>
        </authorList>
    </citation>
    <scope>NUCLEOTIDE SEQUENCE [LARGE SCALE GENOMIC DNA]</scope>
    <source>
        <strain evidence="1 2">DSM 43357</strain>
    </source>
</reference>
<name>A0A1H7MTL9_9ACTN</name>
<gene>
    <name evidence="1" type="ORF">SAMN05660976_01799</name>
</gene>